<dbReference type="EMBL" id="JBBEGN010000006">
    <property type="protein sequence ID" value="MEJ2869141.1"/>
    <property type="molecule type" value="Genomic_DNA"/>
</dbReference>
<evidence type="ECO:0000313" key="8">
    <source>
        <dbReference type="Proteomes" id="UP001385809"/>
    </source>
</evidence>
<dbReference type="Proteomes" id="UP001385809">
    <property type="component" value="Unassembled WGS sequence"/>
</dbReference>
<keyword evidence="4" id="KW-0274">FAD</keyword>
<evidence type="ECO:0000256" key="3">
    <source>
        <dbReference type="ARBA" id="ARBA00022630"/>
    </source>
</evidence>
<dbReference type="GO" id="GO:0016491">
    <property type="term" value="F:oxidoreductase activity"/>
    <property type="evidence" value="ECO:0007669"/>
    <property type="project" value="UniProtKB-KW"/>
</dbReference>
<comment type="cofactor">
    <cofactor evidence="1">
        <name>FAD</name>
        <dbReference type="ChEBI" id="CHEBI:57692"/>
    </cofactor>
</comment>
<evidence type="ECO:0000313" key="7">
    <source>
        <dbReference type="EMBL" id="MEJ2869141.1"/>
    </source>
</evidence>
<proteinExistence type="inferred from homology"/>
<dbReference type="PANTHER" id="PTHR43098">
    <property type="entry name" value="L-ORNITHINE N(5)-MONOOXYGENASE-RELATED"/>
    <property type="match status" value="1"/>
</dbReference>
<comment type="similarity">
    <text evidence="2">Belongs to the FAD-binding monooxygenase family.</text>
</comment>
<dbReference type="PANTHER" id="PTHR43098:SF2">
    <property type="entry name" value="FAD-BINDING MONOOXYGENASE AUSB-RELATED"/>
    <property type="match status" value="1"/>
</dbReference>
<evidence type="ECO:0000256" key="5">
    <source>
        <dbReference type="ARBA" id="ARBA00022857"/>
    </source>
</evidence>
<comment type="caution">
    <text evidence="7">The sequence shown here is derived from an EMBL/GenBank/DDBJ whole genome shotgun (WGS) entry which is preliminary data.</text>
</comment>
<accession>A0ABU8MPG0</accession>
<protein>
    <submittedName>
        <fullName evidence="7">NAD(P)/FAD-dependent oxidoreductase</fullName>
        <ecNumber evidence="7">1.14.13.-</ecNumber>
    </submittedName>
</protein>
<keyword evidence="3" id="KW-0285">Flavoprotein</keyword>
<dbReference type="RefSeq" id="WP_337695716.1">
    <property type="nucleotide sequence ID" value="NZ_JBBEGN010000006.1"/>
</dbReference>
<keyword evidence="6 7" id="KW-0560">Oxidoreductase</keyword>
<dbReference type="Pfam" id="PF13450">
    <property type="entry name" value="NAD_binding_8"/>
    <property type="match status" value="1"/>
</dbReference>
<dbReference type="EC" id="1.14.13.-" evidence="7"/>
<dbReference type="InterPro" id="IPR036188">
    <property type="entry name" value="FAD/NAD-bd_sf"/>
</dbReference>
<keyword evidence="5" id="KW-0521">NADP</keyword>
<sequence length="360" mass="39267">MDLDVAVVGAGFSGLLALHLLRERGLRVHAFDEAGNVGGTWWWHAYPGSHLDTEGHLYQYTFSERLYRDWGWSERHPAGYEVQRWFRFVADRLDLRRSISVRTRVVSIEAADGGWAVRTDDGGVARARHVVACTGRLPREPDVVVGAFEGLVLRTAAWPEDGHDLSGRRVGLLGTTAAAIQLAPWIVGKVASLAVVANGPRDVLARENPVYGWRERDDYRDGFAALRETPPSVAPLAPDRAAMRARLDDPGLVDLLVPDAGSGRVVLDDGWLELFARPEVTAVPWHDLARVRGEGLELADGTVHELDVLVVTDEFDAGEPTVGRIADAQGVHHVVAPAGGGTVSFDLIRQVEAVVEEIAE</sequence>
<dbReference type="Gene3D" id="3.50.50.60">
    <property type="entry name" value="FAD/NAD(P)-binding domain"/>
    <property type="match status" value="1"/>
</dbReference>
<evidence type="ECO:0000256" key="1">
    <source>
        <dbReference type="ARBA" id="ARBA00001974"/>
    </source>
</evidence>
<gene>
    <name evidence="7" type="ORF">WCD74_15310</name>
</gene>
<dbReference type="PRINTS" id="PR00420">
    <property type="entry name" value="RNGMNOXGNASE"/>
</dbReference>
<dbReference type="SUPFAM" id="SSF51905">
    <property type="entry name" value="FAD/NAD(P)-binding domain"/>
    <property type="match status" value="1"/>
</dbReference>
<organism evidence="7 8">
    <name type="scientific">Actinomycetospora aurantiaca</name>
    <dbReference type="NCBI Taxonomy" id="3129233"/>
    <lineage>
        <taxon>Bacteria</taxon>
        <taxon>Bacillati</taxon>
        <taxon>Actinomycetota</taxon>
        <taxon>Actinomycetes</taxon>
        <taxon>Pseudonocardiales</taxon>
        <taxon>Pseudonocardiaceae</taxon>
        <taxon>Actinomycetospora</taxon>
    </lineage>
</organism>
<evidence type="ECO:0000256" key="2">
    <source>
        <dbReference type="ARBA" id="ARBA00010139"/>
    </source>
</evidence>
<keyword evidence="8" id="KW-1185">Reference proteome</keyword>
<evidence type="ECO:0000256" key="4">
    <source>
        <dbReference type="ARBA" id="ARBA00022827"/>
    </source>
</evidence>
<name>A0ABU8MPG0_9PSEU</name>
<dbReference type="InterPro" id="IPR050775">
    <property type="entry name" value="FAD-binding_Monooxygenases"/>
</dbReference>
<evidence type="ECO:0000256" key="6">
    <source>
        <dbReference type="ARBA" id="ARBA00023002"/>
    </source>
</evidence>
<reference evidence="7 8" key="1">
    <citation type="submission" date="2024-03" db="EMBL/GenBank/DDBJ databases">
        <title>Actinomycetospora sp. OC33-EN08, a novel actinomycete isolated from wild orchid (Aerides multiflora).</title>
        <authorList>
            <person name="Suriyachadkun C."/>
        </authorList>
    </citation>
    <scope>NUCLEOTIDE SEQUENCE [LARGE SCALE GENOMIC DNA]</scope>
    <source>
        <strain evidence="7 8">OC33-EN08</strain>
    </source>
</reference>